<dbReference type="InterPro" id="IPR016181">
    <property type="entry name" value="Acyl_CoA_acyltransferase"/>
</dbReference>
<organism evidence="3 4">
    <name type="scientific">Pseudomonas amygdali pv. dendropanacis</name>
    <dbReference type="NCBI Taxonomy" id="235272"/>
    <lineage>
        <taxon>Bacteria</taxon>
        <taxon>Pseudomonadati</taxon>
        <taxon>Pseudomonadota</taxon>
        <taxon>Gammaproteobacteria</taxon>
        <taxon>Pseudomonadales</taxon>
        <taxon>Pseudomonadaceae</taxon>
        <taxon>Pseudomonas</taxon>
        <taxon>Pseudomonas amygdali</taxon>
    </lineage>
</organism>
<sequence>MTHVDIRKVIELPPQLLILEKEAVAQGFRFVTRLIDDWESGNNRFDAQGECLMGAFLNDDLVGIGGVSRDLRTQSNTGRLRRVYIAGSYRGQGIGRILVERLVSQASRHFRVLRLFTDTSSGSAFYARCGFQRVDEDDATHMKFLKEFASR</sequence>
<dbReference type="CDD" id="cd04301">
    <property type="entry name" value="NAT_SF"/>
    <property type="match status" value="1"/>
</dbReference>
<dbReference type="Pfam" id="PF00583">
    <property type="entry name" value="Acetyltransf_1"/>
    <property type="match status" value="1"/>
</dbReference>
<dbReference type="PANTHER" id="PTHR13947">
    <property type="entry name" value="GNAT FAMILY N-ACETYLTRANSFERASE"/>
    <property type="match status" value="1"/>
</dbReference>
<proteinExistence type="predicted"/>
<evidence type="ECO:0000256" key="1">
    <source>
        <dbReference type="ARBA" id="ARBA00022679"/>
    </source>
</evidence>
<dbReference type="PANTHER" id="PTHR13947:SF37">
    <property type="entry name" value="LD18367P"/>
    <property type="match status" value="1"/>
</dbReference>
<comment type="caution">
    <text evidence="3">The sequence shown here is derived from an EMBL/GenBank/DDBJ whole genome shotgun (WGS) entry which is preliminary data.</text>
</comment>
<keyword evidence="1 3" id="KW-0808">Transferase</keyword>
<evidence type="ECO:0000313" key="4">
    <source>
        <dbReference type="Proteomes" id="UP000050346"/>
    </source>
</evidence>
<accession>A0A0P9U2F6</accession>
<dbReference type="AlphaFoldDB" id="A0A0P9U2F6"/>
<dbReference type="EMBL" id="LJQG01000145">
    <property type="protein sequence ID" value="KPX19644.1"/>
    <property type="molecule type" value="Genomic_DNA"/>
</dbReference>
<evidence type="ECO:0000259" key="2">
    <source>
        <dbReference type="PROSITE" id="PS51186"/>
    </source>
</evidence>
<name>A0A0P9U2F6_PSEA0</name>
<dbReference type="SUPFAM" id="SSF55729">
    <property type="entry name" value="Acyl-CoA N-acyltransferases (Nat)"/>
    <property type="match status" value="1"/>
</dbReference>
<dbReference type="GO" id="GO:0008080">
    <property type="term" value="F:N-acetyltransferase activity"/>
    <property type="evidence" value="ECO:0007669"/>
    <property type="project" value="InterPro"/>
</dbReference>
<dbReference type="Proteomes" id="UP000050346">
    <property type="component" value="Unassembled WGS sequence"/>
</dbReference>
<dbReference type="PATRIC" id="fig|235272.12.peg.4374"/>
<gene>
    <name evidence="3" type="ORF">ALO71_03205</name>
</gene>
<evidence type="ECO:0000313" key="3">
    <source>
        <dbReference type="EMBL" id="KPX19644.1"/>
    </source>
</evidence>
<protein>
    <submittedName>
        <fullName evidence="3">GNAT family acetyltransferase</fullName>
    </submittedName>
</protein>
<dbReference type="PROSITE" id="PS51186">
    <property type="entry name" value="GNAT"/>
    <property type="match status" value="1"/>
</dbReference>
<dbReference type="RefSeq" id="WP_044319585.1">
    <property type="nucleotide sequence ID" value="NZ_JYHG01000010.1"/>
</dbReference>
<dbReference type="InterPro" id="IPR050769">
    <property type="entry name" value="NAT_camello-type"/>
</dbReference>
<dbReference type="InterPro" id="IPR000182">
    <property type="entry name" value="GNAT_dom"/>
</dbReference>
<dbReference type="Gene3D" id="3.40.630.30">
    <property type="match status" value="1"/>
</dbReference>
<reference evidence="3 4" key="1">
    <citation type="submission" date="2015-09" db="EMBL/GenBank/DDBJ databases">
        <title>Genome announcement of multiple Pseudomonas syringae strains.</title>
        <authorList>
            <person name="Thakur S."/>
            <person name="Wang P.W."/>
            <person name="Gong Y."/>
            <person name="Weir B.S."/>
            <person name="Guttman D.S."/>
        </authorList>
    </citation>
    <scope>NUCLEOTIDE SEQUENCE [LARGE SCALE GENOMIC DNA]</scope>
    <source>
        <strain evidence="3 4">ICMP9150</strain>
    </source>
</reference>
<feature type="domain" description="N-acetyltransferase" evidence="2">
    <location>
        <begin position="4"/>
        <end position="147"/>
    </location>
</feature>